<dbReference type="AlphaFoldDB" id="A0A0G4IKB2"/>
<evidence type="ECO:0000313" key="3">
    <source>
        <dbReference type="EMBL" id="CEO95618.1"/>
    </source>
</evidence>
<keyword evidence="2" id="KW-0732">Signal</keyword>
<dbReference type="Proteomes" id="UP000039324">
    <property type="component" value="Unassembled WGS sequence"/>
</dbReference>
<evidence type="ECO:0000256" key="2">
    <source>
        <dbReference type="SAM" id="SignalP"/>
    </source>
</evidence>
<feature type="region of interest" description="Disordered" evidence="1">
    <location>
        <begin position="179"/>
        <end position="220"/>
    </location>
</feature>
<feature type="region of interest" description="Disordered" evidence="1">
    <location>
        <begin position="108"/>
        <end position="161"/>
    </location>
</feature>
<accession>A0A0G4IKB2</accession>
<name>A0A0G4IKB2_PLABS</name>
<evidence type="ECO:0000256" key="1">
    <source>
        <dbReference type="SAM" id="MobiDB-lite"/>
    </source>
</evidence>
<proteinExistence type="predicted"/>
<keyword evidence="4" id="KW-1185">Reference proteome</keyword>
<feature type="compositionally biased region" description="Basic and acidic residues" evidence="1">
    <location>
        <begin position="210"/>
        <end position="220"/>
    </location>
</feature>
<organism evidence="3 4">
    <name type="scientific">Plasmodiophora brassicae</name>
    <name type="common">Clubroot disease agent</name>
    <dbReference type="NCBI Taxonomy" id="37360"/>
    <lineage>
        <taxon>Eukaryota</taxon>
        <taxon>Sar</taxon>
        <taxon>Rhizaria</taxon>
        <taxon>Endomyxa</taxon>
        <taxon>Phytomyxea</taxon>
        <taxon>Plasmodiophorida</taxon>
        <taxon>Plasmodiophoridae</taxon>
        <taxon>Plasmodiophora</taxon>
    </lineage>
</organism>
<evidence type="ECO:0000313" key="4">
    <source>
        <dbReference type="Proteomes" id="UP000039324"/>
    </source>
</evidence>
<protein>
    <recommendedName>
        <fullName evidence="5">Secreted protein</fullName>
    </recommendedName>
</protein>
<feature type="signal peptide" evidence="2">
    <location>
        <begin position="1"/>
        <end position="21"/>
    </location>
</feature>
<evidence type="ECO:0008006" key="5">
    <source>
        <dbReference type="Google" id="ProtNLM"/>
    </source>
</evidence>
<dbReference type="EMBL" id="CDSF01000024">
    <property type="protein sequence ID" value="CEO95618.1"/>
    <property type="molecule type" value="Genomic_DNA"/>
</dbReference>
<feature type="compositionally biased region" description="Polar residues" evidence="1">
    <location>
        <begin position="194"/>
        <end position="206"/>
    </location>
</feature>
<sequence>MAVLNVCMLLATFLTFFLAAAVDKNEGSVFAKGKYRTKGQASSSRVRSEDHNCQPGDSNDNPLCVLSKWYNADYGTFDLQTTCEHCARQLPSTSANHLQAGYNGVQTAPYNSRRISDHGVLPASESGRDNSPYRQRAGERPGMPISYIPSEGGSYHHARSGPRSQYPYFDVDYATYHEMPQLPSQPIHEPPHASISSSRQTVQKQAYSKKKTDCKQRRRD</sequence>
<feature type="chain" id="PRO_5005192885" description="Secreted protein" evidence="2">
    <location>
        <begin position="22"/>
        <end position="220"/>
    </location>
</feature>
<reference evidence="3 4" key="1">
    <citation type="submission" date="2015-02" db="EMBL/GenBank/DDBJ databases">
        <authorList>
            <person name="Chooi Y.-H."/>
        </authorList>
    </citation>
    <scope>NUCLEOTIDE SEQUENCE [LARGE SCALE GENOMIC DNA]</scope>
    <source>
        <strain evidence="3">E3</strain>
    </source>
</reference>
<gene>
    <name evidence="3" type="ORF">PBRA_004344</name>
</gene>